<accession>A0AAN9LPU5</accession>
<comment type="caution">
    <text evidence="2">The sequence shown here is derived from an EMBL/GenBank/DDBJ whole genome shotgun (WGS) entry which is preliminary data.</text>
</comment>
<keyword evidence="1" id="KW-0472">Membrane</keyword>
<evidence type="ECO:0000313" key="2">
    <source>
        <dbReference type="EMBL" id="KAK7338139.1"/>
    </source>
</evidence>
<feature type="transmembrane region" description="Helical" evidence="1">
    <location>
        <begin position="21"/>
        <end position="39"/>
    </location>
</feature>
<dbReference type="Proteomes" id="UP001367508">
    <property type="component" value="Unassembled WGS sequence"/>
</dbReference>
<proteinExistence type="predicted"/>
<evidence type="ECO:0000313" key="3">
    <source>
        <dbReference type="Proteomes" id="UP001367508"/>
    </source>
</evidence>
<reference evidence="2 3" key="1">
    <citation type="submission" date="2024-01" db="EMBL/GenBank/DDBJ databases">
        <title>The genomes of 5 underutilized Papilionoideae crops provide insights into root nodulation and disease resistanc.</title>
        <authorList>
            <person name="Jiang F."/>
        </authorList>
    </citation>
    <scope>NUCLEOTIDE SEQUENCE [LARGE SCALE GENOMIC DNA]</scope>
    <source>
        <strain evidence="2">LVBAO_FW01</strain>
        <tissue evidence="2">Leaves</tissue>
    </source>
</reference>
<dbReference type="AlphaFoldDB" id="A0AAN9LPU5"/>
<evidence type="ECO:0000256" key="1">
    <source>
        <dbReference type="SAM" id="Phobius"/>
    </source>
</evidence>
<dbReference type="EMBL" id="JAYMYQ010000004">
    <property type="protein sequence ID" value="KAK7338139.1"/>
    <property type="molecule type" value="Genomic_DNA"/>
</dbReference>
<name>A0AAN9LPU5_CANGL</name>
<gene>
    <name evidence="2" type="ORF">VNO77_18739</name>
</gene>
<keyword evidence="1" id="KW-1133">Transmembrane helix</keyword>
<organism evidence="2 3">
    <name type="scientific">Canavalia gladiata</name>
    <name type="common">Sword bean</name>
    <name type="synonym">Dolichos gladiatus</name>
    <dbReference type="NCBI Taxonomy" id="3824"/>
    <lineage>
        <taxon>Eukaryota</taxon>
        <taxon>Viridiplantae</taxon>
        <taxon>Streptophyta</taxon>
        <taxon>Embryophyta</taxon>
        <taxon>Tracheophyta</taxon>
        <taxon>Spermatophyta</taxon>
        <taxon>Magnoliopsida</taxon>
        <taxon>eudicotyledons</taxon>
        <taxon>Gunneridae</taxon>
        <taxon>Pentapetalae</taxon>
        <taxon>rosids</taxon>
        <taxon>fabids</taxon>
        <taxon>Fabales</taxon>
        <taxon>Fabaceae</taxon>
        <taxon>Papilionoideae</taxon>
        <taxon>50 kb inversion clade</taxon>
        <taxon>NPAAA clade</taxon>
        <taxon>indigoferoid/millettioid clade</taxon>
        <taxon>Phaseoleae</taxon>
        <taxon>Canavalia</taxon>
    </lineage>
</organism>
<sequence>MARLRSPHVRRRLGSAPTTGLRLPLVLFYFKFILMRPFGARIQTMQDTVRCQATKVMMVMVVDPDFVEPQKAPRGATTIDISLSSSLSKSGLFGTLHELAFRLNYSPPRQPGAVHGSHVSNHEANIRSTPSQGTHFQISLDRTHAQGYMSSTLNHLALPKPLLHIIKTQIASIEGPPHSLLRGYARRNFTWNYKLLARRC</sequence>
<keyword evidence="1" id="KW-0812">Transmembrane</keyword>
<protein>
    <submittedName>
        <fullName evidence="2">Uncharacterized protein</fullName>
    </submittedName>
</protein>
<keyword evidence="3" id="KW-1185">Reference proteome</keyword>